<reference evidence="2" key="1">
    <citation type="journal article" date="2023" name="Nat. Plants">
        <title>Single-cell RNA sequencing provides a high-resolution roadmap for understanding the multicellular compartmentation of specialized metabolism.</title>
        <authorList>
            <person name="Sun S."/>
            <person name="Shen X."/>
            <person name="Li Y."/>
            <person name="Li Y."/>
            <person name="Wang S."/>
            <person name="Li R."/>
            <person name="Zhang H."/>
            <person name="Shen G."/>
            <person name="Guo B."/>
            <person name="Wei J."/>
            <person name="Xu J."/>
            <person name="St-Pierre B."/>
            <person name="Chen S."/>
            <person name="Sun C."/>
        </authorList>
    </citation>
    <scope>NUCLEOTIDE SEQUENCE [LARGE SCALE GENOMIC DNA]</scope>
</reference>
<gene>
    <name evidence="1" type="ORF">M9H77_33950</name>
</gene>
<proteinExistence type="predicted"/>
<comment type="caution">
    <text evidence="1">The sequence shown here is derived from an EMBL/GenBank/DDBJ whole genome shotgun (WGS) entry which is preliminary data.</text>
</comment>
<evidence type="ECO:0000313" key="2">
    <source>
        <dbReference type="Proteomes" id="UP001060085"/>
    </source>
</evidence>
<sequence>MAHFSMLTISFITVVVFTSLSFSFAIPFSDAHSDFVYEESDLLLFHQDYSPPAPPPPPPHPPSVTCEGDLGGVGSLDTVCKIVSDLNITKNVYIAGKGSFYILPNITVNCSFSGCEIALNVSGNFSLGANSSIVTGSFELSANNASFYDGSVVNTTGLAGDPPPQTSGTPQSVDGAGGGYGGRGAACLMDQHKLAEDVWGGDVYGWSNLERPVSYGSKGGTSSKEVDYGGGGGGKIKLLVFNLLEVNGSLLADGGDGGSKGGGGSGGSIFIKAHKMIGSGQISACGGNGFAGGGGGRVAVDVFSRHEDPVIFAYGGSSRGCQENAGAAGTFYDAVPRSLTICNQNRSTDADTLLLDFPQPFLTNVYINDRAKASVPLLWSRVQVQGQIKLQTGGELSFGLRHYSMSEFELLAEELLMSDSVIKVFGALRMSVKMFLMWNSKMLIDGEGDENVETSLLEASNLIVLKESSIIHSNANLGVHGQGLLNLSGPGDCIEAERLVLSLFYSIHVGPGSILRGPLVNSTADSVTPKLNCHMQGCPFELLHPPEDCNVNSSLSFTLQICRVEDILVEGLIKGSVVHFHRARTITVPSSGIISTSGMGCTGGLGQGEVLDNGASSGGGHGGKGGMVCYNDSCVEGGTTYGNAYLPCELGSGSGNESLAGATAGGGILVMGSLEHPVSSLSIEGSVESDGEGIQEHMRRRYYNTVENSSLGPGGGSGGTILLFLSFLNLGTSGNLSSAGGEGYGVGGGGGGGGGGRIHFHWSEIPTGDIYQPIAVVNGSIHARGGRGGDQAGAGEKGTVTGKACPKGLYGTFCKECPAGTYKNVTGSDRALCFPCPSNELPHRAVYLNVRGGVTETPCPYKCVSERYHMPNCYTALEELIYTFGGPWLFGLLLLGLLILLALVLSVARMKFIGVDELPGPGPTQQGSQIDHSFPFLESLNEVLETNRVEESQSHVHRMYFMGPNTFSEPWHLPHTPPEQIKEIVYEGAFNTFVDEINAIAAYQWWEGSVYSILCILAYPLAWSWQQWRRRIKLQRLREFVRSEYDHACLRSCRSRALYEGLKVAATSDLMLAYLDFFLGGDEKRSDLPPRLHQRFPMTLLFGGDGSYMAPFSLHSDNIITSLMSQAVPPTTWYRFVAGLNAQLRLVRKGCLRSMFRPILKWLETFANPTLKVYGLRVDLARFQLTAGGFCQYGLLVYAIDDQDEQISFEGIDGSPRINQPLRVSNTHGENPSNLLIEDTFLNRTQRSTENNLIRKIHGGILDINSLKTLEERRDILFGLSFLIHNTKPVGHQDLVGLVISMLLLGDFSLVLLTMLQLYSVSLADVFLFLFILPLGILLPFPAGINALFSHGPRRSAGLARVYALWNVTSFINVVVAFICGYVHYSSQPSRRLPYFQPWNMDESEWWIFPLALVLCKCIQSRLINWHVANLEIQDRSLYSADFELFWQS</sequence>
<protein>
    <submittedName>
        <fullName evidence="1">Uncharacterized protein</fullName>
    </submittedName>
</protein>
<organism evidence="1 2">
    <name type="scientific">Catharanthus roseus</name>
    <name type="common">Madagascar periwinkle</name>
    <name type="synonym">Vinca rosea</name>
    <dbReference type="NCBI Taxonomy" id="4058"/>
    <lineage>
        <taxon>Eukaryota</taxon>
        <taxon>Viridiplantae</taxon>
        <taxon>Streptophyta</taxon>
        <taxon>Embryophyta</taxon>
        <taxon>Tracheophyta</taxon>
        <taxon>Spermatophyta</taxon>
        <taxon>Magnoliopsida</taxon>
        <taxon>eudicotyledons</taxon>
        <taxon>Gunneridae</taxon>
        <taxon>Pentapetalae</taxon>
        <taxon>asterids</taxon>
        <taxon>lamiids</taxon>
        <taxon>Gentianales</taxon>
        <taxon>Apocynaceae</taxon>
        <taxon>Rauvolfioideae</taxon>
        <taxon>Vinceae</taxon>
        <taxon>Catharanthinae</taxon>
        <taxon>Catharanthus</taxon>
    </lineage>
</organism>
<dbReference type="EMBL" id="CM044708">
    <property type="protein sequence ID" value="KAI5647945.1"/>
    <property type="molecule type" value="Genomic_DNA"/>
</dbReference>
<name>A0ACB9ZK36_CATRO</name>
<evidence type="ECO:0000313" key="1">
    <source>
        <dbReference type="EMBL" id="KAI5647945.1"/>
    </source>
</evidence>
<accession>A0ACB9ZK36</accession>
<dbReference type="Proteomes" id="UP001060085">
    <property type="component" value="Linkage Group LG08"/>
</dbReference>
<keyword evidence="2" id="KW-1185">Reference proteome</keyword>